<organism evidence="9 10">
    <name type="scientific">Volvox reticuliferus</name>
    <dbReference type="NCBI Taxonomy" id="1737510"/>
    <lineage>
        <taxon>Eukaryota</taxon>
        <taxon>Viridiplantae</taxon>
        <taxon>Chlorophyta</taxon>
        <taxon>core chlorophytes</taxon>
        <taxon>Chlorophyceae</taxon>
        <taxon>CS clade</taxon>
        <taxon>Chlamydomonadales</taxon>
        <taxon>Volvocaceae</taxon>
        <taxon>Volvox</taxon>
    </lineage>
</organism>
<feature type="compositionally biased region" description="Basic and acidic residues" evidence="7">
    <location>
        <begin position="85"/>
        <end position="97"/>
    </location>
</feature>
<feature type="compositionally biased region" description="Low complexity" evidence="7">
    <location>
        <begin position="868"/>
        <end position="881"/>
    </location>
</feature>
<feature type="region of interest" description="Disordered" evidence="7">
    <location>
        <begin position="228"/>
        <end position="250"/>
    </location>
</feature>
<keyword evidence="10" id="KW-1185">Reference proteome</keyword>
<dbReference type="PANTHER" id="PTHR18937">
    <property type="entry name" value="STRUCTURAL MAINTENANCE OF CHROMOSOMES SMC FAMILY MEMBER"/>
    <property type="match status" value="1"/>
</dbReference>
<dbReference type="GO" id="GO:0005634">
    <property type="term" value="C:nucleus"/>
    <property type="evidence" value="ECO:0007669"/>
    <property type="project" value="UniProtKB-SubCell"/>
</dbReference>
<evidence type="ECO:0000256" key="1">
    <source>
        <dbReference type="ARBA" id="ARBA00004123"/>
    </source>
</evidence>
<comment type="subcellular location">
    <subcellularLocation>
        <location evidence="1">Nucleus</location>
    </subcellularLocation>
</comment>
<feature type="coiled-coil region" evidence="6">
    <location>
        <begin position="53"/>
        <end position="80"/>
    </location>
</feature>
<dbReference type="GO" id="GO:0051301">
    <property type="term" value="P:cell division"/>
    <property type="evidence" value="ECO:0007669"/>
    <property type="project" value="UniProtKB-KW"/>
</dbReference>
<evidence type="ECO:0000256" key="3">
    <source>
        <dbReference type="ARBA" id="ARBA00022776"/>
    </source>
</evidence>
<evidence type="ECO:0000259" key="8">
    <source>
        <dbReference type="Pfam" id="PF02463"/>
    </source>
</evidence>
<dbReference type="AlphaFoldDB" id="A0A8J4CVM5"/>
<feature type="coiled-coil region" evidence="6">
    <location>
        <begin position="625"/>
        <end position="659"/>
    </location>
</feature>
<reference evidence="9" key="1">
    <citation type="journal article" date="2021" name="Proc. Natl. Acad. Sci. U.S.A.">
        <title>Three genomes in the algal genus Volvox reveal the fate of a haploid sex-determining region after a transition to homothallism.</title>
        <authorList>
            <person name="Yamamoto K."/>
            <person name="Hamaji T."/>
            <person name="Kawai-Toyooka H."/>
            <person name="Matsuzaki R."/>
            <person name="Takahashi F."/>
            <person name="Nishimura Y."/>
            <person name="Kawachi M."/>
            <person name="Noguchi H."/>
            <person name="Minakuchi Y."/>
            <person name="Umen J.G."/>
            <person name="Toyoda A."/>
            <person name="Nozaki H."/>
        </authorList>
    </citation>
    <scope>NUCLEOTIDE SEQUENCE</scope>
    <source>
        <strain evidence="9">NIES-3786</strain>
    </source>
</reference>
<comment type="caution">
    <text evidence="9">The sequence shown here is derived from an EMBL/GenBank/DDBJ whole genome shotgun (WGS) entry which is preliminary data.</text>
</comment>
<evidence type="ECO:0000256" key="5">
    <source>
        <dbReference type="ARBA" id="ARBA00023306"/>
    </source>
</evidence>
<feature type="compositionally biased region" description="Acidic residues" evidence="7">
    <location>
        <begin position="833"/>
        <end position="848"/>
    </location>
</feature>
<dbReference type="InterPro" id="IPR027417">
    <property type="entry name" value="P-loop_NTPase"/>
</dbReference>
<feature type="compositionally biased region" description="Gly residues" evidence="7">
    <location>
        <begin position="475"/>
        <end position="490"/>
    </location>
</feature>
<keyword evidence="5" id="KW-0131">Cell cycle</keyword>
<dbReference type="GO" id="GO:0003677">
    <property type="term" value="F:DNA binding"/>
    <property type="evidence" value="ECO:0007669"/>
    <property type="project" value="TreeGrafter"/>
</dbReference>
<gene>
    <name evidence="9" type="ORF">Vretifemale_17416</name>
</gene>
<name>A0A8J4CVM5_9CHLO</name>
<dbReference type="InterPro" id="IPR003395">
    <property type="entry name" value="RecF/RecN/SMC_N"/>
</dbReference>
<feature type="region of interest" description="Disordered" evidence="7">
    <location>
        <begin position="469"/>
        <end position="501"/>
    </location>
</feature>
<evidence type="ECO:0000256" key="7">
    <source>
        <dbReference type="SAM" id="MobiDB-lite"/>
    </source>
</evidence>
<feature type="domain" description="RecF/RecN/SMC N-terminal" evidence="8">
    <location>
        <begin position="509"/>
        <end position="1098"/>
    </location>
</feature>
<feature type="region of interest" description="Disordered" evidence="7">
    <location>
        <begin position="84"/>
        <end position="118"/>
    </location>
</feature>
<keyword evidence="3" id="KW-0498">Mitosis</keyword>
<feature type="coiled-coil region" evidence="6">
    <location>
        <begin position="922"/>
        <end position="983"/>
    </location>
</feature>
<dbReference type="SUPFAM" id="SSF52540">
    <property type="entry name" value="P-loop containing nucleoside triphosphate hydrolases"/>
    <property type="match status" value="1"/>
</dbReference>
<dbReference type="OrthoDB" id="5575062at2759"/>
<proteinExistence type="predicted"/>
<dbReference type="GO" id="GO:0007062">
    <property type="term" value="P:sister chromatid cohesion"/>
    <property type="evidence" value="ECO:0007669"/>
    <property type="project" value="TreeGrafter"/>
</dbReference>
<feature type="region of interest" description="Disordered" evidence="7">
    <location>
        <begin position="764"/>
        <end position="922"/>
    </location>
</feature>
<dbReference type="Proteomes" id="UP000747110">
    <property type="component" value="Unassembled WGS sequence"/>
</dbReference>
<feature type="coiled-coil region" evidence="6">
    <location>
        <begin position="506"/>
        <end position="533"/>
    </location>
</feature>
<keyword evidence="6" id="KW-0175">Coiled coil</keyword>
<sequence length="1234" mass="129871">AEQALNEARERANRERDAVVRQLHQRLRDATAELTAVAAPVGVVGERRGDEDLAEAQRALAEAQVRVQLLDEQLEELREADDMDVERHGGRRNDNTRGARGAIHGSTGGSSAPPCVGSSGGGRWSGFDAAIWELMSAPPLAGRLLGRLCDVLRVRRDPRVHMDLRVNPCVDPDLDLEVPVNAALSELCHLPTCLVVTDRGAAEEVIAHFTSRRVGRVTCRILEEVHAPPSGQQPRIRGGEGGGASSAAPRPLLDVVEPVPGAPAAVLELLHSMLGGWGLAPDAQAALAAQEAPGGSRTQPSNPRHQRVLNLVTYCGAVFKTDGEIIAQDAAGGCVSGGGFRGRRGAANPPTNLTRDYWVRAGPMAANQTAGGRRGGGEPSQAATYSALQDVRLSDEEQKRLSKLRMDEMQQLRESLWRQRCEAHTTAEAARGRVAELQAQMQACEEASRQRRSKEVVLRRSIAALQAELRRRDGGGGSAGASGASDGGGISDPDASGQRHLSDAMLQRQEAHLTDLRAALQRSTAKLTQLREAAATAHRLHDEASARAGVTAGASGAAAGGRLPAASCTGASGGVAAAVAEHREQHRLHRQDLQRKLQLVHANREALMGRCRRLEASCRVQQRGLEEAAARRAAATRELREAEQGRLALERQVAEAQSAVEAAISAAQAAHCRKRAVDKEAEDARSLLVAAATARAESEGRLAAARTAVSDLQANVVQHRQLVATATDDLETAKVAAAAAEGHGAEPPGAEKVDAIWRVTAATAPAAGSDGTGEGDRGAEQSGTGASNGLEEETNGKVLKNSQQFRHTDGTRRGQLGGKRAALGRGNAHCGDNESETDNSDGGEEGSSDSDGSRDFVSPSAKGRRGSSRCTAATAAAIAGRRSGHRRGGGGGGGAPTKRREENDGGSGEDGDSDGSREDEWLSAEAEAVAAAERRLEAEKCQIDAAGLQEDVSLLRDLCSCVTAGLDDQLEAAAAKREALQAKRYSHLAAALADVNRQLGSVYCTLTAGAGDAVLSYIPDRTLLFAHGVSLEVRPDEHTWRPFASLSGGQQALASLSLSLALQAVAPSPFYFYDEIDCALDTAAAARVADYLCSAAQSAESFGRLATRDSAEVMGRGGGGNLTALGALLQPLAQSPPPPRLRNGSQYLPLQDHHDDHNYQQEQQQQEQQQQQGRAEGVRAINTAAQYIVVSHKPQVFERARCLVGVYSLRGASAAVVTSGLEPVTPASADQDGL</sequence>
<feature type="non-terminal residue" evidence="9">
    <location>
        <position position="1234"/>
    </location>
</feature>
<evidence type="ECO:0000313" key="9">
    <source>
        <dbReference type="EMBL" id="GIL89660.1"/>
    </source>
</evidence>
<dbReference type="Gene3D" id="3.40.50.300">
    <property type="entry name" value="P-loop containing nucleotide triphosphate hydrolases"/>
    <property type="match status" value="1"/>
</dbReference>
<feature type="compositionally biased region" description="Low complexity" evidence="7">
    <location>
        <begin position="1160"/>
        <end position="1172"/>
    </location>
</feature>
<dbReference type="PANTHER" id="PTHR18937:SF12">
    <property type="entry name" value="STRUCTURAL MAINTENANCE OF CHROMOSOMES PROTEIN"/>
    <property type="match status" value="1"/>
</dbReference>
<keyword evidence="2" id="KW-0132">Cell division</keyword>
<evidence type="ECO:0000256" key="4">
    <source>
        <dbReference type="ARBA" id="ARBA00023242"/>
    </source>
</evidence>
<feature type="region of interest" description="Disordered" evidence="7">
    <location>
        <begin position="1131"/>
        <end position="1176"/>
    </location>
</feature>
<evidence type="ECO:0000256" key="2">
    <source>
        <dbReference type="ARBA" id="ARBA00022618"/>
    </source>
</evidence>
<dbReference type="EMBL" id="BNCP01000052">
    <property type="protein sequence ID" value="GIL89660.1"/>
    <property type="molecule type" value="Genomic_DNA"/>
</dbReference>
<evidence type="ECO:0000313" key="10">
    <source>
        <dbReference type="Proteomes" id="UP000747110"/>
    </source>
</evidence>
<dbReference type="Pfam" id="PF02463">
    <property type="entry name" value="SMC_N"/>
    <property type="match status" value="1"/>
</dbReference>
<evidence type="ECO:0000256" key="6">
    <source>
        <dbReference type="SAM" id="Coils"/>
    </source>
</evidence>
<dbReference type="GO" id="GO:0008278">
    <property type="term" value="C:cohesin complex"/>
    <property type="evidence" value="ECO:0007669"/>
    <property type="project" value="TreeGrafter"/>
</dbReference>
<keyword evidence="4" id="KW-0539">Nucleus</keyword>
<accession>A0A8J4CVM5</accession>
<protein>
    <recommendedName>
        <fullName evidence="8">RecF/RecN/SMC N-terminal domain-containing protein</fullName>
    </recommendedName>
</protein>